<evidence type="ECO:0000313" key="1">
    <source>
        <dbReference type="EMBL" id="QDT73677.1"/>
    </source>
</evidence>
<protein>
    <submittedName>
        <fullName evidence="1">Uncharacterized protein</fullName>
    </submittedName>
</protein>
<proteinExistence type="predicted"/>
<sequence>MQFTSLCSGIEGAAEIQPFCCDLLAKDGSYAYGVHAAHTGSVISQRI</sequence>
<organism evidence="1 2">
    <name type="scientific">Lacipirellula limnantheis</name>
    <dbReference type="NCBI Taxonomy" id="2528024"/>
    <lineage>
        <taxon>Bacteria</taxon>
        <taxon>Pseudomonadati</taxon>
        <taxon>Planctomycetota</taxon>
        <taxon>Planctomycetia</taxon>
        <taxon>Pirellulales</taxon>
        <taxon>Lacipirellulaceae</taxon>
        <taxon>Lacipirellula</taxon>
    </lineage>
</organism>
<name>A0A517TZ74_9BACT</name>
<accession>A0A517TZ74</accession>
<evidence type="ECO:0000313" key="2">
    <source>
        <dbReference type="Proteomes" id="UP000317909"/>
    </source>
</evidence>
<dbReference type="KEGG" id="llh:I41_28670"/>
<keyword evidence="2" id="KW-1185">Reference proteome</keyword>
<dbReference type="RefSeq" id="WP_168206900.1">
    <property type="nucleotide sequence ID" value="NZ_CP036339.1"/>
</dbReference>
<dbReference type="EMBL" id="CP036339">
    <property type="protein sequence ID" value="QDT73677.1"/>
    <property type="molecule type" value="Genomic_DNA"/>
</dbReference>
<dbReference type="AlphaFoldDB" id="A0A517TZ74"/>
<dbReference type="Proteomes" id="UP000317909">
    <property type="component" value="Chromosome"/>
</dbReference>
<reference evidence="1 2" key="1">
    <citation type="submission" date="2019-02" db="EMBL/GenBank/DDBJ databases">
        <title>Deep-cultivation of Planctomycetes and their phenomic and genomic characterization uncovers novel biology.</title>
        <authorList>
            <person name="Wiegand S."/>
            <person name="Jogler M."/>
            <person name="Boedeker C."/>
            <person name="Pinto D."/>
            <person name="Vollmers J."/>
            <person name="Rivas-Marin E."/>
            <person name="Kohn T."/>
            <person name="Peeters S.H."/>
            <person name="Heuer A."/>
            <person name="Rast P."/>
            <person name="Oberbeckmann S."/>
            <person name="Bunk B."/>
            <person name="Jeske O."/>
            <person name="Meyerdierks A."/>
            <person name="Storesund J.E."/>
            <person name="Kallscheuer N."/>
            <person name="Luecker S."/>
            <person name="Lage O.M."/>
            <person name="Pohl T."/>
            <person name="Merkel B.J."/>
            <person name="Hornburger P."/>
            <person name="Mueller R.-W."/>
            <person name="Bruemmer F."/>
            <person name="Labrenz M."/>
            <person name="Spormann A.M."/>
            <person name="Op den Camp H."/>
            <person name="Overmann J."/>
            <person name="Amann R."/>
            <person name="Jetten M.S.M."/>
            <person name="Mascher T."/>
            <person name="Medema M.H."/>
            <person name="Devos D.P."/>
            <person name="Kaster A.-K."/>
            <person name="Ovreas L."/>
            <person name="Rohde M."/>
            <person name="Galperin M.Y."/>
            <person name="Jogler C."/>
        </authorList>
    </citation>
    <scope>NUCLEOTIDE SEQUENCE [LARGE SCALE GENOMIC DNA]</scope>
    <source>
        <strain evidence="1 2">I41</strain>
    </source>
</reference>
<gene>
    <name evidence="1" type="ORF">I41_28670</name>
</gene>